<dbReference type="EMBL" id="BGPR01123636">
    <property type="protein sequence ID" value="GBN27472.1"/>
    <property type="molecule type" value="Genomic_DNA"/>
</dbReference>
<feature type="non-terminal residue" evidence="2">
    <location>
        <position position="60"/>
    </location>
</feature>
<evidence type="ECO:0000313" key="3">
    <source>
        <dbReference type="Proteomes" id="UP000499080"/>
    </source>
</evidence>
<comment type="caution">
    <text evidence="2">The sequence shown here is derived from an EMBL/GenBank/DDBJ whole genome shotgun (WGS) entry which is preliminary data.</text>
</comment>
<feature type="compositionally biased region" description="Basic and acidic residues" evidence="1">
    <location>
        <begin position="22"/>
        <end position="36"/>
    </location>
</feature>
<name>A0A4Y2MLT9_ARAVE</name>
<gene>
    <name evidence="2" type="ORF">AVEN_158403_1</name>
</gene>
<sequence length="60" mass="6310">MGSAGKLGAGSTESLSSILGNQEDRNASDASKKSKSEPVVFSLNENKSEEFTIDKQSTSE</sequence>
<dbReference type="AlphaFoldDB" id="A0A4Y2MLT9"/>
<feature type="compositionally biased region" description="Polar residues" evidence="1">
    <location>
        <begin position="11"/>
        <end position="20"/>
    </location>
</feature>
<accession>A0A4Y2MLT9</accession>
<proteinExistence type="predicted"/>
<evidence type="ECO:0000313" key="2">
    <source>
        <dbReference type="EMBL" id="GBN27472.1"/>
    </source>
</evidence>
<feature type="region of interest" description="Disordered" evidence="1">
    <location>
        <begin position="1"/>
        <end position="60"/>
    </location>
</feature>
<evidence type="ECO:0000256" key="1">
    <source>
        <dbReference type="SAM" id="MobiDB-lite"/>
    </source>
</evidence>
<organism evidence="2 3">
    <name type="scientific">Araneus ventricosus</name>
    <name type="common">Orbweaver spider</name>
    <name type="synonym">Epeira ventricosa</name>
    <dbReference type="NCBI Taxonomy" id="182803"/>
    <lineage>
        <taxon>Eukaryota</taxon>
        <taxon>Metazoa</taxon>
        <taxon>Ecdysozoa</taxon>
        <taxon>Arthropoda</taxon>
        <taxon>Chelicerata</taxon>
        <taxon>Arachnida</taxon>
        <taxon>Araneae</taxon>
        <taxon>Araneomorphae</taxon>
        <taxon>Entelegynae</taxon>
        <taxon>Araneoidea</taxon>
        <taxon>Araneidae</taxon>
        <taxon>Araneus</taxon>
    </lineage>
</organism>
<reference evidence="2 3" key="1">
    <citation type="journal article" date="2019" name="Sci. Rep.">
        <title>Orb-weaving spider Araneus ventricosus genome elucidates the spidroin gene catalogue.</title>
        <authorList>
            <person name="Kono N."/>
            <person name="Nakamura H."/>
            <person name="Ohtoshi R."/>
            <person name="Moran D.A.P."/>
            <person name="Shinohara A."/>
            <person name="Yoshida Y."/>
            <person name="Fujiwara M."/>
            <person name="Mori M."/>
            <person name="Tomita M."/>
            <person name="Arakawa K."/>
        </authorList>
    </citation>
    <scope>NUCLEOTIDE SEQUENCE [LARGE SCALE GENOMIC DNA]</scope>
</reference>
<protein>
    <submittedName>
        <fullName evidence="2">Uncharacterized protein</fullName>
    </submittedName>
</protein>
<keyword evidence="3" id="KW-1185">Reference proteome</keyword>
<dbReference type="Proteomes" id="UP000499080">
    <property type="component" value="Unassembled WGS sequence"/>
</dbReference>